<comment type="caution">
    <text evidence="1">The sequence shown here is derived from an EMBL/GenBank/DDBJ whole genome shotgun (WGS) entry which is preliminary data.</text>
</comment>
<dbReference type="PIRSF" id="PIRSF033909">
    <property type="entry name" value="UCP033909"/>
    <property type="match status" value="1"/>
</dbReference>
<dbReference type="InterPro" id="IPR029058">
    <property type="entry name" value="AB_hydrolase_fold"/>
</dbReference>
<evidence type="ECO:0000313" key="1">
    <source>
        <dbReference type="EMBL" id="MBB4351732.1"/>
    </source>
</evidence>
<dbReference type="PANTHER" id="PTHR36513:SF1">
    <property type="entry name" value="TRANSMEMBRANE PROTEIN"/>
    <property type="match status" value="1"/>
</dbReference>
<dbReference type="InterPro" id="IPR014586">
    <property type="entry name" value="UCP033909"/>
</dbReference>
<dbReference type="SUPFAM" id="SSF53474">
    <property type="entry name" value="alpha/beta-Hydrolases"/>
    <property type="match status" value="1"/>
</dbReference>
<dbReference type="Pfam" id="PF05990">
    <property type="entry name" value="DUF900"/>
    <property type="match status" value="1"/>
</dbReference>
<dbReference type="Proteomes" id="UP000524535">
    <property type="component" value="Unassembled WGS sequence"/>
</dbReference>
<dbReference type="PANTHER" id="PTHR36513">
    <property type="entry name" value="ABC TRANSMEMBRANE TYPE-1 DOMAIN-CONTAINING PROTEIN"/>
    <property type="match status" value="1"/>
</dbReference>
<dbReference type="EMBL" id="JACIGY010000019">
    <property type="protein sequence ID" value="MBB4415012.1"/>
    <property type="molecule type" value="Genomic_DNA"/>
</dbReference>
<dbReference type="InterPro" id="IPR010297">
    <property type="entry name" value="DUF900_hydrolase"/>
</dbReference>
<dbReference type="EMBL" id="JACIHM010000019">
    <property type="protein sequence ID" value="MBB4449658.1"/>
    <property type="molecule type" value="Genomic_DNA"/>
</dbReference>
<dbReference type="AlphaFoldDB" id="A0A7W6SEP9"/>
<dbReference type="EMBL" id="JACIGW010000016">
    <property type="protein sequence ID" value="MBB4351732.1"/>
    <property type="molecule type" value="Genomic_DNA"/>
</dbReference>
<dbReference type="Proteomes" id="UP000576087">
    <property type="component" value="Unassembled WGS sequence"/>
</dbReference>
<keyword evidence="5" id="KW-1185">Reference proteome</keyword>
<protein>
    <submittedName>
        <fullName evidence="1">Esterase/lipase superfamily enzyme</fullName>
    </submittedName>
</protein>
<evidence type="ECO:0000313" key="3">
    <source>
        <dbReference type="EMBL" id="MBB4449658.1"/>
    </source>
</evidence>
<evidence type="ECO:0000313" key="5">
    <source>
        <dbReference type="Proteomes" id="UP000524535"/>
    </source>
</evidence>
<accession>A0A7W6SEP9</accession>
<dbReference type="Proteomes" id="UP000520770">
    <property type="component" value="Unassembled WGS sequence"/>
</dbReference>
<evidence type="ECO:0000313" key="4">
    <source>
        <dbReference type="Proteomes" id="UP000520770"/>
    </source>
</evidence>
<dbReference type="RefSeq" id="WP_246436503.1">
    <property type="nucleotide sequence ID" value="NZ_JACIGW010000016.1"/>
</dbReference>
<evidence type="ECO:0000313" key="2">
    <source>
        <dbReference type="EMBL" id="MBB4415012.1"/>
    </source>
</evidence>
<sequence>MAEWHEMISRSAFKVVAIIAVISLSSCVSRPTSEVLKPVKLDGAAGQEITVLAATNRTPNATEPGFGGAWAGKLSYERYQISAPPQRKGTAITYVNGTPKPDRQYIVKDRHQLTKQDFLSDALRSIGPDGTMGVFIHGYNYSYQEALFRIAQIGADARLPGAPILFSWPSAAVVAGYVADRDAALASRGDLHELVQALSESSKVRRIVLFAHSMGAFLTMETVRELKLQGRDDVLRKLTVVLAAPDIDVDVFRAQLRDIGRMQTPITLLVSKVDRALSVSSLIGGERQRVGRMDVDDPIVQEAAVKEGVRVIDITSVAGSDGLGHDRYASLAGFGAQEIAREGHGGASLAGVGAFVFNTAGDIAASPFRLAGKAF</sequence>
<proteinExistence type="predicted"/>
<gene>
    <name evidence="2" type="ORF">GGE31_005560</name>
    <name evidence="1" type="ORF">GGE33_005515</name>
    <name evidence="3" type="ORF">GGE35_005515</name>
</gene>
<name>A0A7W6SEP9_9HYPH</name>
<organism evidence="1 4">
    <name type="scientific">Aliirhizobium cellulosilyticum</name>
    <dbReference type="NCBI Taxonomy" id="393664"/>
    <lineage>
        <taxon>Bacteria</taxon>
        <taxon>Pseudomonadati</taxon>
        <taxon>Pseudomonadota</taxon>
        <taxon>Alphaproteobacteria</taxon>
        <taxon>Hyphomicrobiales</taxon>
        <taxon>Rhizobiaceae</taxon>
        <taxon>Aliirhizobium</taxon>
    </lineage>
</organism>
<reference evidence="4 5" key="1">
    <citation type="submission" date="2020-08" db="EMBL/GenBank/DDBJ databases">
        <title>Genomic Encyclopedia of Type Strains, Phase IV (KMG-V): Genome sequencing to study the core and pangenomes of soil and plant-associated prokaryotes.</title>
        <authorList>
            <person name="Whitman W."/>
        </authorList>
    </citation>
    <scope>NUCLEOTIDE SEQUENCE [LARGE SCALE GENOMIC DNA]</scope>
    <source>
        <strain evidence="2 5">SEMIA 444</strain>
        <strain evidence="1 4">SEMIA 448</strain>
        <strain evidence="3 6">SEMIA 452</strain>
    </source>
</reference>
<dbReference type="Gene3D" id="3.40.50.1820">
    <property type="entry name" value="alpha/beta hydrolase"/>
    <property type="match status" value="1"/>
</dbReference>
<evidence type="ECO:0000313" key="6">
    <source>
        <dbReference type="Proteomes" id="UP000576087"/>
    </source>
</evidence>